<evidence type="ECO:0000313" key="3">
    <source>
        <dbReference type="EMBL" id="MFD1836365.1"/>
    </source>
</evidence>
<dbReference type="SUPFAM" id="SSF56112">
    <property type="entry name" value="Protein kinase-like (PK-like)"/>
    <property type="match status" value="1"/>
</dbReference>
<keyword evidence="4" id="KW-1185">Reference proteome</keyword>
<feature type="compositionally biased region" description="Pro residues" evidence="1">
    <location>
        <begin position="1"/>
        <end position="27"/>
    </location>
</feature>
<dbReference type="Proteomes" id="UP001597280">
    <property type="component" value="Unassembled WGS sequence"/>
</dbReference>
<gene>
    <name evidence="3" type="ORF">ACFSDA_14965</name>
</gene>
<sequence>MTSDPVPPPPSAPLPVSPSTVSPPPADLPVDERRVRRLLGELDLEPGVERASLQLRIGPAPLGEGWDNVLWPVGKHRPVGEERPERGHRQQAGADGRPVVLRVVRRDAARPLLMREAIVLRLLNGAGPLPMRIPDLLGTHPEALLVTWTSGEVAASAPSPQQERAAVALAEMLGAVHSLPITAPLERNPVRGVPLATRAAAFAHDLDRAELPARARDEARRRWERGLDASTWTGPDLLLHGDPHPGNLVVPEAGTEPPVLIDWGDATPGDPASDLGALLLHRPDAAILARYRAAATWPGIEDEARWAALAERAGAWSVRLALAMVTAYPAEHPLGGAGHRLLDA</sequence>
<comment type="caution">
    <text evidence="3">The sequence shown here is derived from an EMBL/GenBank/DDBJ whole genome shotgun (WGS) entry which is preliminary data.</text>
</comment>
<evidence type="ECO:0000259" key="2">
    <source>
        <dbReference type="Pfam" id="PF01636"/>
    </source>
</evidence>
<protein>
    <submittedName>
        <fullName evidence="3">Phosphotransferase</fullName>
    </submittedName>
</protein>
<dbReference type="RefSeq" id="WP_343905814.1">
    <property type="nucleotide sequence ID" value="NZ_BAAAIS010000003.1"/>
</dbReference>
<evidence type="ECO:0000313" key="4">
    <source>
        <dbReference type="Proteomes" id="UP001597280"/>
    </source>
</evidence>
<feature type="region of interest" description="Disordered" evidence="1">
    <location>
        <begin position="1"/>
        <end position="32"/>
    </location>
</feature>
<evidence type="ECO:0000256" key="1">
    <source>
        <dbReference type="SAM" id="MobiDB-lite"/>
    </source>
</evidence>
<feature type="domain" description="Aminoglycoside phosphotransferase" evidence="2">
    <location>
        <begin position="94"/>
        <end position="306"/>
    </location>
</feature>
<dbReference type="Gene3D" id="3.90.1200.10">
    <property type="match status" value="1"/>
</dbReference>
<accession>A0ABW4Q350</accession>
<proteinExistence type="predicted"/>
<dbReference type="Pfam" id="PF01636">
    <property type="entry name" value="APH"/>
    <property type="match status" value="1"/>
</dbReference>
<organism evidence="3 4">
    <name type="scientific">Brachybacterium rhamnosum</name>
    <dbReference type="NCBI Taxonomy" id="173361"/>
    <lineage>
        <taxon>Bacteria</taxon>
        <taxon>Bacillati</taxon>
        <taxon>Actinomycetota</taxon>
        <taxon>Actinomycetes</taxon>
        <taxon>Micrococcales</taxon>
        <taxon>Dermabacteraceae</taxon>
        <taxon>Brachybacterium</taxon>
    </lineage>
</organism>
<name>A0ABW4Q350_9MICO</name>
<reference evidence="4" key="1">
    <citation type="journal article" date="2019" name="Int. J. Syst. Evol. Microbiol.">
        <title>The Global Catalogue of Microorganisms (GCM) 10K type strain sequencing project: providing services to taxonomists for standard genome sequencing and annotation.</title>
        <authorList>
            <consortium name="The Broad Institute Genomics Platform"/>
            <consortium name="The Broad Institute Genome Sequencing Center for Infectious Disease"/>
            <person name="Wu L."/>
            <person name="Ma J."/>
        </authorList>
    </citation>
    <scope>NUCLEOTIDE SEQUENCE [LARGE SCALE GENOMIC DNA]</scope>
    <source>
        <strain evidence="4">JCM 11650</strain>
    </source>
</reference>
<dbReference type="EMBL" id="JBHUFL010000003">
    <property type="protein sequence ID" value="MFD1836365.1"/>
    <property type="molecule type" value="Genomic_DNA"/>
</dbReference>
<dbReference type="InterPro" id="IPR011009">
    <property type="entry name" value="Kinase-like_dom_sf"/>
</dbReference>
<dbReference type="InterPro" id="IPR002575">
    <property type="entry name" value="Aminoglycoside_PTrfase"/>
</dbReference>